<dbReference type="FunFam" id="3.40.50.800:FF:000001">
    <property type="entry name" value="Threonine--tRNA ligase"/>
    <property type="match status" value="1"/>
</dbReference>
<dbReference type="GO" id="GO:0005524">
    <property type="term" value="F:ATP binding"/>
    <property type="evidence" value="ECO:0007669"/>
    <property type="project" value="UniProtKB-UniRule"/>
</dbReference>
<dbReference type="GO" id="GO:0016740">
    <property type="term" value="F:transferase activity"/>
    <property type="evidence" value="ECO:0007669"/>
    <property type="project" value="UniProtKB-ARBA"/>
</dbReference>
<dbReference type="Pfam" id="PF02824">
    <property type="entry name" value="TGS"/>
    <property type="match status" value="1"/>
</dbReference>
<dbReference type="SUPFAM" id="SSF81271">
    <property type="entry name" value="TGS-like"/>
    <property type="match status" value="1"/>
</dbReference>
<evidence type="ECO:0000256" key="13">
    <source>
        <dbReference type="HAMAP-Rule" id="MF_00184"/>
    </source>
</evidence>
<dbReference type="InterPro" id="IPR004095">
    <property type="entry name" value="TGS"/>
</dbReference>
<dbReference type="PROSITE" id="PS50862">
    <property type="entry name" value="AA_TRNA_LIGASE_II"/>
    <property type="match status" value="1"/>
</dbReference>
<evidence type="ECO:0000256" key="11">
    <source>
        <dbReference type="ARBA" id="ARBA00023146"/>
    </source>
</evidence>
<dbReference type="CDD" id="cd00771">
    <property type="entry name" value="ThrRS_core"/>
    <property type="match status" value="1"/>
</dbReference>
<reference evidence="17 18" key="1">
    <citation type="submission" date="2016-10" db="EMBL/GenBank/DDBJ databases">
        <title>Draft genome sequences of four alkaliphilic bacteria belonging to the Anaerobacillus genus.</title>
        <authorList>
            <person name="Bassil N.M."/>
            <person name="Lloyd J.R."/>
        </authorList>
    </citation>
    <scope>NUCLEOTIDE SEQUENCE [LARGE SCALE GENOMIC DNA]</scope>
    <source>
        <strain evidence="17 18">DSM 22531</strain>
    </source>
</reference>
<keyword evidence="4 13" id="KW-0436">Ligase</keyword>
<dbReference type="InterPro" id="IPR012947">
    <property type="entry name" value="tRNA_SAD"/>
</dbReference>
<dbReference type="GO" id="GO:0004829">
    <property type="term" value="F:threonine-tRNA ligase activity"/>
    <property type="evidence" value="ECO:0007669"/>
    <property type="project" value="UniProtKB-UniRule"/>
</dbReference>
<dbReference type="NCBIfam" id="TIGR00418">
    <property type="entry name" value="thrS"/>
    <property type="match status" value="1"/>
</dbReference>
<dbReference type="GO" id="GO:0000049">
    <property type="term" value="F:tRNA binding"/>
    <property type="evidence" value="ECO:0007669"/>
    <property type="project" value="UniProtKB-KW"/>
</dbReference>
<keyword evidence="5 13" id="KW-0479">Metal-binding</keyword>
<organism evidence="17 18">
    <name type="scientific">Anaerobacillus alkalidiazotrophicus</name>
    <dbReference type="NCBI Taxonomy" id="472963"/>
    <lineage>
        <taxon>Bacteria</taxon>
        <taxon>Bacillati</taxon>
        <taxon>Bacillota</taxon>
        <taxon>Bacilli</taxon>
        <taxon>Bacillales</taxon>
        <taxon>Bacillaceae</taxon>
        <taxon>Anaerobacillus</taxon>
    </lineage>
</organism>
<evidence type="ECO:0000256" key="3">
    <source>
        <dbReference type="ARBA" id="ARBA00022555"/>
    </source>
</evidence>
<feature type="binding site" evidence="13">
    <location>
        <position position="511"/>
    </location>
    <ligand>
        <name>Zn(2+)</name>
        <dbReference type="ChEBI" id="CHEBI:29105"/>
        <note>catalytic</note>
    </ligand>
</feature>
<name>A0A1S2M7G6_9BACI</name>
<dbReference type="AlphaFoldDB" id="A0A1S2M7G6"/>
<dbReference type="RefSeq" id="WP_071389901.1">
    <property type="nucleotide sequence ID" value="NZ_MLQS01000017.1"/>
</dbReference>
<proteinExistence type="inferred from homology"/>
<dbReference type="Gene3D" id="3.10.20.30">
    <property type="match status" value="1"/>
</dbReference>
<dbReference type="SMART" id="SM00863">
    <property type="entry name" value="tRNA_SAD"/>
    <property type="match status" value="1"/>
</dbReference>
<evidence type="ECO:0000256" key="7">
    <source>
        <dbReference type="ARBA" id="ARBA00022833"/>
    </source>
</evidence>
<evidence type="ECO:0000313" key="18">
    <source>
        <dbReference type="Proteomes" id="UP000180057"/>
    </source>
</evidence>
<keyword evidence="10 13" id="KW-0648">Protein biosynthesis</keyword>
<dbReference type="Pfam" id="PF07973">
    <property type="entry name" value="tRNA_SAD"/>
    <property type="match status" value="1"/>
</dbReference>
<dbReference type="InterPro" id="IPR033728">
    <property type="entry name" value="ThrRS_core"/>
</dbReference>
<dbReference type="FunFam" id="3.10.20.30:FF:000005">
    <property type="entry name" value="Threonine--tRNA ligase"/>
    <property type="match status" value="1"/>
</dbReference>
<comment type="caution">
    <text evidence="13">Lacks conserved residue(s) required for the propagation of feature annotation.</text>
</comment>
<comment type="subcellular location">
    <subcellularLocation>
        <location evidence="13">Cytoplasm</location>
    </subcellularLocation>
</comment>
<evidence type="ECO:0000256" key="9">
    <source>
        <dbReference type="ARBA" id="ARBA00022884"/>
    </source>
</evidence>
<gene>
    <name evidence="13" type="primary">thrS</name>
    <name evidence="17" type="ORF">BKP45_11945</name>
    <name evidence="16" type="ORF">BKP45_17660</name>
</gene>
<dbReference type="Proteomes" id="UP000180057">
    <property type="component" value="Unassembled WGS sequence"/>
</dbReference>
<dbReference type="Gene3D" id="3.30.54.20">
    <property type="match status" value="1"/>
</dbReference>
<feature type="domain" description="TGS" evidence="15">
    <location>
        <begin position="1"/>
        <end position="63"/>
    </location>
</feature>
<dbReference type="InterPro" id="IPR047246">
    <property type="entry name" value="ThrRS_anticodon"/>
</dbReference>
<dbReference type="InterPro" id="IPR018163">
    <property type="entry name" value="Thr/Ala-tRNA-synth_IIc_edit"/>
</dbReference>
<evidence type="ECO:0000256" key="4">
    <source>
        <dbReference type="ARBA" id="ARBA00022598"/>
    </source>
</evidence>
<evidence type="ECO:0000259" key="14">
    <source>
        <dbReference type="PROSITE" id="PS50862"/>
    </source>
</evidence>
<feature type="binding site" evidence="13">
    <location>
        <position position="386"/>
    </location>
    <ligand>
        <name>Zn(2+)</name>
        <dbReference type="ChEBI" id="CHEBI:29105"/>
        <note>catalytic</note>
    </ligand>
</feature>
<keyword evidence="18" id="KW-1185">Reference proteome</keyword>
<evidence type="ECO:0000256" key="2">
    <source>
        <dbReference type="ARBA" id="ARBA00022490"/>
    </source>
</evidence>
<evidence type="ECO:0000259" key="15">
    <source>
        <dbReference type="PROSITE" id="PS51880"/>
    </source>
</evidence>
<dbReference type="CDD" id="cd01667">
    <property type="entry name" value="TGS_ThrRS"/>
    <property type="match status" value="1"/>
</dbReference>
<keyword evidence="11 13" id="KW-0030">Aminoacyl-tRNA synthetase</keyword>
<keyword evidence="8 13" id="KW-0067">ATP-binding</keyword>
<evidence type="ECO:0000256" key="8">
    <source>
        <dbReference type="ARBA" id="ARBA00022840"/>
    </source>
</evidence>
<dbReference type="Gene3D" id="3.30.980.10">
    <property type="entry name" value="Threonyl-trna Synthetase, Chain A, domain 2"/>
    <property type="match status" value="1"/>
</dbReference>
<dbReference type="PRINTS" id="PR01047">
    <property type="entry name" value="TRNASYNTHTHR"/>
</dbReference>
<dbReference type="GO" id="GO:0005737">
    <property type="term" value="C:cytoplasm"/>
    <property type="evidence" value="ECO:0007669"/>
    <property type="project" value="UniProtKB-SubCell"/>
</dbReference>
<keyword evidence="6 13" id="KW-0547">Nucleotide-binding</keyword>
<dbReference type="GO" id="GO:0006435">
    <property type="term" value="P:threonyl-tRNA aminoacylation"/>
    <property type="evidence" value="ECO:0007669"/>
    <property type="project" value="UniProtKB-UniRule"/>
</dbReference>
<dbReference type="FunFam" id="3.30.54.20:FF:000002">
    <property type="entry name" value="Threonine--tRNA ligase"/>
    <property type="match status" value="1"/>
</dbReference>
<dbReference type="Gene3D" id="3.30.930.10">
    <property type="entry name" value="Bira Bifunctional Protein, Domain 2"/>
    <property type="match status" value="1"/>
</dbReference>
<accession>A0A1S2M7G6</accession>
<evidence type="ECO:0000256" key="5">
    <source>
        <dbReference type="ARBA" id="ARBA00022723"/>
    </source>
</evidence>
<dbReference type="Gene3D" id="3.40.50.800">
    <property type="entry name" value="Anticodon-binding domain"/>
    <property type="match status" value="1"/>
</dbReference>
<evidence type="ECO:0000256" key="1">
    <source>
        <dbReference type="ARBA" id="ARBA00008226"/>
    </source>
</evidence>
<sequence length="640" mass="73975">MEQIKVTFPDGAVREYDKGVTTEDIAASISPGLKKKAVAGKINDKVVDLLLPITEDVVVEIVTLDSKAGLEVYRHSTAHLMAQALKRLYPDIKLGIGPVIENGFYYDIDMEHVLKPEDLVVIEKEMKKIINENLKIERNVVTRETALSTYEEINDHLKLELIRELPEGEEISIYEQGEFFDLCRGPHLPSTGKIKAFKLMSIAGAYWRGNSDNQMLQRIYGTAFPKQAELDEYLHFIEEAQKRDHRKLGKELELFMFSEEAPGMPFYLPKGQIVRTELEDFSRELQRKAGYDEVRTPFMMNQRLWEQSGHWEHYHENMYFSEVDNTKFAMKPMNCPGHMLIFKNELHSYRDLPIRMAEFGQVHRHELSGALNGMIRVRTFCQDDAHIFVTPQQIESEIKEVFGLVDKIYKTFGFEYSVELSTRPENSMGDDKLWEQAENALRNVLEDLQLPYQLNEGDGAFYGPKIDFHIKDALKRSHQCATIQVDFQMPEKFDLTYVDENNQKVHPVVIHRAIYGSIDRFFGILVEHFAGAFPTWLAPVQVEIIPVNEVHLDYAKEVKAKLQDVGVRVHIDTRNEKMGYKMREAQMKKTPYILVLGDKEIEENAVNVRKYGEQKSEAVGLETFVFNIKEEIATRKNNLI</sequence>
<dbReference type="EC" id="6.1.1.3" evidence="13"/>
<dbReference type="GO" id="GO:0140096">
    <property type="term" value="F:catalytic activity, acting on a protein"/>
    <property type="evidence" value="ECO:0007669"/>
    <property type="project" value="UniProtKB-ARBA"/>
</dbReference>
<dbReference type="SUPFAM" id="SSF55681">
    <property type="entry name" value="Class II aaRS and biotin synthetases"/>
    <property type="match status" value="1"/>
</dbReference>
<evidence type="ECO:0000256" key="6">
    <source>
        <dbReference type="ARBA" id="ARBA00022741"/>
    </source>
</evidence>
<dbReference type="CDD" id="cd00860">
    <property type="entry name" value="ThrRS_anticodon"/>
    <property type="match status" value="1"/>
</dbReference>
<dbReference type="InterPro" id="IPR002320">
    <property type="entry name" value="Thr-tRNA-ligase_IIa"/>
</dbReference>
<dbReference type="EMBL" id="MLQS01000017">
    <property type="protein sequence ID" value="OIJ19767.1"/>
    <property type="molecule type" value="Genomic_DNA"/>
</dbReference>
<dbReference type="FunFam" id="3.30.980.10:FF:000005">
    <property type="entry name" value="Threonyl-tRNA synthetase, mitochondrial"/>
    <property type="match status" value="1"/>
</dbReference>
<feature type="domain" description="Aminoacyl-transfer RNA synthetases class-II family profile" evidence="14">
    <location>
        <begin position="274"/>
        <end position="534"/>
    </location>
</feature>
<keyword evidence="7 13" id="KW-0862">Zinc</keyword>
<dbReference type="GO" id="GO:0046872">
    <property type="term" value="F:metal ion binding"/>
    <property type="evidence" value="ECO:0007669"/>
    <property type="project" value="UniProtKB-KW"/>
</dbReference>
<evidence type="ECO:0000256" key="10">
    <source>
        <dbReference type="ARBA" id="ARBA00022917"/>
    </source>
</evidence>
<evidence type="ECO:0000313" key="17">
    <source>
        <dbReference type="EMBL" id="OIJ19767.1"/>
    </source>
</evidence>
<dbReference type="PANTHER" id="PTHR11451">
    <property type="entry name" value="THREONINE-TRNA LIGASE"/>
    <property type="match status" value="1"/>
</dbReference>
<comment type="cofactor">
    <cofactor evidence="13">
        <name>Zn(2+)</name>
        <dbReference type="ChEBI" id="CHEBI:29105"/>
    </cofactor>
    <text evidence="13">Binds 1 zinc ion per subunit.</text>
</comment>
<dbReference type="SUPFAM" id="SSF52954">
    <property type="entry name" value="Class II aaRS ABD-related"/>
    <property type="match status" value="1"/>
</dbReference>
<dbReference type="InterPro" id="IPR004154">
    <property type="entry name" value="Anticodon-bd"/>
</dbReference>
<dbReference type="InterPro" id="IPR036621">
    <property type="entry name" value="Anticodon-bd_dom_sf"/>
</dbReference>
<dbReference type="InterPro" id="IPR045864">
    <property type="entry name" value="aa-tRNA-synth_II/BPL/LPL"/>
</dbReference>
<dbReference type="PROSITE" id="PS51880">
    <property type="entry name" value="TGS"/>
    <property type="match status" value="1"/>
</dbReference>
<protein>
    <recommendedName>
        <fullName evidence="13">Threonine--tRNA ligase</fullName>
        <ecNumber evidence="13">6.1.1.3</ecNumber>
    </recommendedName>
    <alternativeName>
        <fullName evidence="13">Threonyl-tRNA synthetase</fullName>
        <shortName evidence="13">ThrRS</shortName>
    </alternativeName>
</protein>
<dbReference type="FunFam" id="3.30.930.10:FF:000002">
    <property type="entry name" value="Threonine--tRNA ligase"/>
    <property type="match status" value="1"/>
</dbReference>
<keyword evidence="9 13" id="KW-0694">RNA-binding</keyword>
<comment type="caution">
    <text evidence="17">The sequence shown here is derived from an EMBL/GenBank/DDBJ whole genome shotgun (WGS) entry which is preliminary data.</text>
</comment>
<dbReference type="SUPFAM" id="SSF55186">
    <property type="entry name" value="ThrRS/AlaRS common domain"/>
    <property type="match status" value="1"/>
</dbReference>
<keyword evidence="2 13" id="KW-0963">Cytoplasm</keyword>
<comment type="subunit">
    <text evidence="13">Homodimer.</text>
</comment>
<dbReference type="InterPro" id="IPR012676">
    <property type="entry name" value="TGS-like"/>
</dbReference>
<dbReference type="STRING" id="472963.BKP45_11945"/>
<dbReference type="InterPro" id="IPR002314">
    <property type="entry name" value="aa-tRNA-synt_IIb"/>
</dbReference>
<dbReference type="EMBL" id="MLQS01000030">
    <property type="protein sequence ID" value="OIJ18288.1"/>
    <property type="molecule type" value="Genomic_DNA"/>
</dbReference>
<comment type="similarity">
    <text evidence="1 13">Belongs to the class-II aminoacyl-tRNA synthetase family.</text>
</comment>
<comment type="catalytic activity">
    <reaction evidence="12 13">
        <text>tRNA(Thr) + L-threonine + ATP = L-threonyl-tRNA(Thr) + AMP + diphosphate + H(+)</text>
        <dbReference type="Rhea" id="RHEA:24624"/>
        <dbReference type="Rhea" id="RHEA-COMP:9670"/>
        <dbReference type="Rhea" id="RHEA-COMP:9704"/>
        <dbReference type="ChEBI" id="CHEBI:15378"/>
        <dbReference type="ChEBI" id="CHEBI:30616"/>
        <dbReference type="ChEBI" id="CHEBI:33019"/>
        <dbReference type="ChEBI" id="CHEBI:57926"/>
        <dbReference type="ChEBI" id="CHEBI:78442"/>
        <dbReference type="ChEBI" id="CHEBI:78534"/>
        <dbReference type="ChEBI" id="CHEBI:456215"/>
        <dbReference type="EC" id="6.1.1.3"/>
    </reaction>
</comment>
<feature type="binding site" evidence="13">
    <location>
        <position position="335"/>
    </location>
    <ligand>
        <name>Zn(2+)</name>
        <dbReference type="ChEBI" id="CHEBI:29105"/>
        <note>catalytic</note>
    </ligand>
</feature>
<dbReference type="InterPro" id="IPR012675">
    <property type="entry name" value="Beta-grasp_dom_sf"/>
</dbReference>
<dbReference type="InterPro" id="IPR006195">
    <property type="entry name" value="aa-tRNA-synth_II"/>
</dbReference>
<dbReference type="Pfam" id="PF00587">
    <property type="entry name" value="tRNA-synt_2b"/>
    <property type="match status" value="1"/>
</dbReference>
<dbReference type="HAMAP" id="MF_00184">
    <property type="entry name" value="Thr_tRNA_synth"/>
    <property type="match status" value="1"/>
</dbReference>
<dbReference type="Pfam" id="PF03129">
    <property type="entry name" value="HGTP_anticodon"/>
    <property type="match status" value="1"/>
</dbReference>
<keyword evidence="3 13" id="KW-0820">tRNA-binding</keyword>
<dbReference type="PANTHER" id="PTHR11451:SF44">
    <property type="entry name" value="THREONINE--TRNA LIGASE, CHLOROPLASTIC_MITOCHONDRIAL 2"/>
    <property type="match status" value="1"/>
</dbReference>
<evidence type="ECO:0000313" key="16">
    <source>
        <dbReference type="EMBL" id="OIJ18288.1"/>
    </source>
</evidence>
<dbReference type="OrthoDB" id="9802304at2"/>
<evidence type="ECO:0000256" key="12">
    <source>
        <dbReference type="ARBA" id="ARBA00049515"/>
    </source>
</evidence>